<keyword evidence="2" id="KW-1185">Reference proteome</keyword>
<dbReference type="Proteomes" id="UP000199022">
    <property type="component" value="Unassembled WGS sequence"/>
</dbReference>
<dbReference type="RefSeq" id="WP_131801978.1">
    <property type="nucleotide sequence ID" value="NZ_BNAC01000003.1"/>
</dbReference>
<name>A0A1I1JU52_9ACTN</name>
<reference evidence="2" key="1">
    <citation type="submission" date="2016-10" db="EMBL/GenBank/DDBJ databases">
        <authorList>
            <person name="Varghese N."/>
            <person name="Submissions S."/>
        </authorList>
    </citation>
    <scope>NUCLEOTIDE SEQUENCE [LARGE SCALE GENOMIC DNA]</scope>
    <source>
        <strain evidence="2">DSM 45962</strain>
    </source>
</reference>
<evidence type="ECO:0000313" key="1">
    <source>
        <dbReference type="EMBL" id="SFC52189.1"/>
    </source>
</evidence>
<organism evidence="1 2">
    <name type="scientific">Klenkia taihuensis</name>
    <dbReference type="NCBI Taxonomy" id="1225127"/>
    <lineage>
        <taxon>Bacteria</taxon>
        <taxon>Bacillati</taxon>
        <taxon>Actinomycetota</taxon>
        <taxon>Actinomycetes</taxon>
        <taxon>Geodermatophilales</taxon>
        <taxon>Geodermatophilaceae</taxon>
        <taxon>Klenkia</taxon>
    </lineage>
</organism>
<dbReference type="EMBL" id="FOMD01000001">
    <property type="protein sequence ID" value="SFC52189.1"/>
    <property type="molecule type" value="Genomic_DNA"/>
</dbReference>
<proteinExistence type="predicted"/>
<dbReference type="STRING" id="1225127.SAMN05661030_1191"/>
<evidence type="ECO:0000313" key="2">
    <source>
        <dbReference type="Proteomes" id="UP000199022"/>
    </source>
</evidence>
<sequence>MAKTLVDIPAEKLAEAQAVLGTTSKRSTVEAALDLVLMQARQRAMIEAVAAGEVFPDFDAEFLAKVRA</sequence>
<gene>
    <name evidence="1" type="ORF">SAMN05661030_1191</name>
</gene>
<dbReference type="AlphaFoldDB" id="A0A1I1JU52"/>
<dbReference type="OrthoDB" id="5195333at2"/>
<accession>A0A1I1JU52</accession>
<protein>
    <recommendedName>
        <fullName evidence="3">Antitoxin of type II TA system, VapB</fullName>
    </recommendedName>
</protein>
<evidence type="ECO:0008006" key="3">
    <source>
        <dbReference type="Google" id="ProtNLM"/>
    </source>
</evidence>